<proteinExistence type="predicted"/>
<gene>
    <name evidence="1" type="ORF">PRUB_a5400</name>
</gene>
<evidence type="ECO:0000313" key="1">
    <source>
        <dbReference type="EMBL" id="KAF7789049.1"/>
    </source>
</evidence>
<name>A0A8T0CEB9_9GAMM</name>
<organism evidence="1 2">
    <name type="scientific">Pseudoalteromonas rubra</name>
    <dbReference type="NCBI Taxonomy" id="43658"/>
    <lineage>
        <taxon>Bacteria</taxon>
        <taxon>Pseudomonadati</taxon>
        <taxon>Pseudomonadota</taxon>
        <taxon>Gammaproteobacteria</taxon>
        <taxon>Alteromonadales</taxon>
        <taxon>Pseudoalteromonadaceae</taxon>
        <taxon>Pseudoalteromonas</taxon>
    </lineage>
</organism>
<evidence type="ECO:0000313" key="2">
    <source>
        <dbReference type="Proteomes" id="UP000016480"/>
    </source>
</evidence>
<dbReference type="EMBL" id="AHCD03000019">
    <property type="protein sequence ID" value="KAF7789049.1"/>
    <property type="molecule type" value="Genomic_DNA"/>
</dbReference>
<reference evidence="1 2" key="1">
    <citation type="journal article" date="2012" name="J. Bacteriol.">
        <title>Genome sequence of the cycloprodigiosin-producing bacterial strain Pseudoalteromonas rubra ATCC 29570(T).</title>
        <authorList>
            <person name="Xie B.B."/>
            <person name="Shu Y.L."/>
            <person name="Qin Q.L."/>
            <person name="Rong J.C."/>
            <person name="Zhang X.Y."/>
            <person name="Chen X.L."/>
            <person name="Zhou B.C."/>
            <person name="Zhang Y.Z."/>
        </authorList>
    </citation>
    <scope>NUCLEOTIDE SEQUENCE [LARGE SCALE GENOMIC DNA]</scope>
    <source>
        <strain evidence="1 2">DSM 6842</strain>
    </source>
</reference>
<dbReference type="AlphaFoldDB" id="A0A8T0CEB9"/>
<accession>A0A8T0CEB9</accession>
<protein>
    <submittedName>
        <fullName evidence="1">Uncharacterized protein</fullName>
    </submittedName>
</protein>
<dbReference type="Proteomes" id="UP000016480">
    <property type="component" value="Unassembled WGS sequence"/>
</dbReference>
<sequence>MNSRCSLSLYFALNSSMNLIDIRTSLYIKPVAAMQRVFCFVRFKKVV</sequence>
<comment type="caution">
    <text evidence="1">The sequence shown here is derived from an EMBL/GenBank/DDBJ whole genome shotgun (WGS) entry which is preliminary data.</text>
</comment>